<dbReference type="InterPro" id="IPR044643">
    <property type="entry name" value="TrpF_fam"/>
</dbReference>
<evidence type="ECO:0000256" key="6">
    <source>
        <dbReference type="ARBA" id="ARBA00022822"/>
    </source>
</evidence>
<dbReference type="PANTHER" id="PTHR42894">
    <property type="entry name" value="N-(5'-PHOSPHORIBOSYL)ANTHRANILATE ISOMERASE"/>
    <property type="match status" value="1"/>
</dbReference>
<evidence type="ECO:0000256" key="3">
    <source>
        <dbReference type="ARBA" id="ARBA00012572"/>
    </source>
</evidence>
<evidence type="ECO:0000256" key="2">
    <source>
        <dbReference type="ARBA" id="ARBA00004664"/>
    </source>
</evidence>
<evidence type="ECO:0000256" key="5">
    <source>
        <dbReference type="ARBA" id="ARBA00022605"/>
    </source>
</evidence>
<keyword evidence="12" id="KW-1185">Reference proteome</keyword>
<evidence type="ECO:0000256" key="8">
    <source>
        <dbReference type="ARBA" id="ARBA00023235"/>
    </source>
</evidence>
<dbReference type="InterPro" id="IPR011060">
    <property type="entry name" value="RibuloseP-bd_barrel"/>
</dbReference>
<dbReference type="InterPro" id="IPR013785">
    <property type="entry name" value="Aldolase_TIM"/>
</dbReference>
<evidence type="ECO:0000313" key="11">
    <source>
        <dbReference type="EMBL" id="PNV76610.1"/>
    </source>
</evidence>
<dbReference type="PANTHER" id="PTHR42894:SF1">
    <property type="entry name" value="N-(5'-PHOSPHORIBOSYL)ANTHRANILATE ISOMERASE"/>
    <property type="match status" value="1"/>
</dbReference>
<keyword evidence="7 9" id="KW-0057">Aromatic amino acid biosynthesis</keyword>
<dbReference type="EMBL" id="MCRM02000002">
    <property type="protein sequence ID" value="PNV76610.1"/>
    <property type="molecule type" value="Genomic_DNA"/>
</dbReference>
<reference evidence="11" key="1">
    <citation type="submission" date="2018-01" db="EMBL/GenBank/DDBJ databases">
        <title>Genomic characterization of Leptospira inadai serogroup Lyme isolated from captured rat in Brazil and comparative analysis with human reference strain.</title>
        <authorList>
            <person name="Moreno L.Z."/>
            <person name="Loureiro A.P."/>
            <person name="Miraglia F."/>
            <person name="Kremer F.S."/>
            <person name="Eslabao M.R."/>
            <person name="Dellagostin O.A."/>
            <person name="Lilenbaum W."/>
            <person name="Moreno A.M."/>
        </authorList>
    </citation>
    <scope>NUCLEOTIDE SEQUENCE [LARGE SCALE GENOMIC DNA]</scope>
    <source>
        <strain evidence="11">M34/99</strain>
    </source>
</reference>
<keyword evidence="8 9" id="KW-0413">Isomerase</keyword>
<evidence type="ECO:0000256" key="7">
    <source>
        <dbReference type="ARBA" id="ARBA00023141"/>
    </source>
</evidence>
<feature type="domain" description="N-(5'phosphoribosyl) anthranilate isomerase (PRAI)" evidence="10">
    <location>
        <begin position="7"/>
        <end position="211"/>
    </location>
</feature>
<comment type="caution">
    <text evidence="11">The sequence shown here is derived from an EMBL/GenBank/DDBJ whole genome shotgun (WGS) entry which is preliminary data.</text>
</comment>
<keyword evidence="6 9" id="KW-0822">Tryptophan biosynthesis</keyword>
<evidence type="ECO:0000256" key="1">
    <source>
        <dbReference type="ARBA" id="ARBA00001164"/>
    </source>
</evidence>
<organism evidence="11 12">
    <name type="scientific">Leptospira inadai serovar Lyme</name>
    <dbReference type="NCBI Taxonomy" id="293084"/>
    <lineage>
        <taxon>Bacteria</taxon>
        <taxon>Pseudomonadati</taxon>
        <taxon>Spirochaetota</taxon>
        <taxon>Spirochaetia</taxon>
        <taxon>Leptospirales</taxon>
        <taxon>Leptospiraceae</taxon>
        <taxon>Leptospira</taxon>
    </lineage>
</organism>
<evidence type="ECO:0000256" key="9">
    <source>
        <dbReference type="HAMAP-Rule" id="MF_00135"/>
    </source>
</evidence>
<evidence type="ECO:0000256" key="4">
    <source>
        <dbReference type="ARBA" id="ARBA00022272"/>
    </source>
</evidence>
<dbReference type="CDD" id="cd00405">
    <property type="entry name" value="PRAI"/>
    <property type="match status" value="1"/>
</dbReference>
<dbReference type="Gene3D" id="3.20.20.70">
    <property type="entry name" value="Aldolase class I"/>
    <property type="match status" value="1"/>
</dbReference>
<keyword evidence="5 9" id="KW-0028">Amino-acid biosynthesis</keyword>
<dbReference type="GO" id="GO:0016853">
    <property type="term" value="F:isomerase activity"/>
    <property type="evidence" value="ECO:0007669"/>
    <property type="project" value="UniProtKB-KW"/>
</dbReference>
<name>A0ABX4YN07_9LEPT</name>
<dbReference type="InterPro" id="IPR001240">
    <property type="entry name" value="PRAI_dom"/>
</dbReference>
<evidence type="ECO:0000313" key="12">
    <source>
        <dbReference type="Proteomes" id="UP000094669"/>
    </source>
</evidence>
<dbReference type="EC" id="5.3.1.24" evidence="3 9"/>
<comment type="catalytic activity">
    <reaction evidence="1 9">
        <text>N-(5-phospho-beta-D-ribosyl)anthranilate = 1-(2-carboxyphenylamino)-1-deoxy-D-ribulose 5-phosphate</text>
        <dbReference type="Rhea" id="RHEA:21540"/>
        <dbReference type="ChEBI" id="CHEBI:18277"/>
        <dbReference type="ChEBI" id="CHEBI:58613"/>
        <dbReference type="EC" id="5.3.1.24"/>
    </reaction>
</comment>
<protein>
    <recommendedName>
        <fullName evidence="4 9">N-(5'-phosphoribosyl)anthranilate isomerase</fullName>
        <shortName evidence="9">PRAI</shortName>
        <ecNumber evidence="3 9">5.3.1.24</ecNumber>
    </recommendedName>
</protein>
<sequence length="219" mass="24417">MSKIVKVKICGIKDPDILKLCVEEGADFVGLNFSPVSSRNITRFRAEHLLAYLKNSVPESARPKVVFLFYKNSIPFVESVLKTLPYDYLQFVNDDPMLPGRSSPLLGQRNRRILSYRVKSAIKDDSLASLDSELLILDSYVSGSGGGTGEEFPWKYVRDVRRPYFLAGGLRADTVVKAIRELQPYGVDVASGVESSPGVKDPKLVREFIKNAKRASSRN</sequence>
<dbReference type="Pfam" id="PF00697">
    <property type="entry name" value="PRAI"/>
    <property type="match status" value="1"/>
</dbReference>
<dbReference type="RefSeq" id="WP_010419763.1">
    <property type="nucleotide sequence ID" value="NZ_MCRM02000002.1"/>
</dbReference>
<dbReference type="Proteomes" id="UP000094669">
    <property type="component" value="Unassembled WGS sequence"/>
</dbReference>
<proteinExistence type="inferred from homology"/>
<dbReference type="SUPFAM" id="SSF51366">
    <property type="entry name" value="Ribulose-phoshate binding barrel"/>
    <property type="match status" value="1"/>
</dbReference>
<evidence type="ECO:0000259" key="10">
    <source>
        <dbReference type="Pfam" id="PF00697"/>
    </source>
</evidence>
<dbReference type="HAMAP" id="MF_00135">
    <property type="entry name" value="PRAI"/>
    <property type="match status" value="1"/>
</dbReference>
<comment type="similarity">
    <text evidence="9">Belongs to the TrpF family.</text>
</comment>
<gene>
    <name evidence="9" type="primary">trpF</name>
    <name evidence="11" type="ORF">BES34_003245</name>
</gene>
<accession>A0ABX4YN07</accession>
<comment type="pathway">
    <text evidence="2 9">Amino-acid biosynthesis; L-tryptophan biosynthesis; L-tryptophan from chorismate: step 3/5.</text>
</comment>